<protein>
    <submittedName>
        <fullName evidence="2">Uncharacterized protein</fullName>
    </submittedName>
</protein>
<gene>
    <name evidence="2" type="ORF">WL29_23310</name>
</gene>
<organism evidence="2 3">
    <name type="scientific">Burkholderia ubonensis</name>
    <dbReference type="NCBI Taxonomy" id="101571"/>
    <lineage>
        <taxon>Bacteria</taxon>
        <taxon>Pseudomonadati</taxon>
        <taxon>Pseudomonadota</taxon>
        <taxon>Betaproteobacteria</taxon>
        <taxon>Burkholderiales</taxon>
        <taxon>Burkholderiaceae</taxon>
        <taxon>Burkholderia</taxon>
        <taxon>Burkholderia cepacia complex</taxon>
    </lineage>
</organism>
<dbReference type="RefSeq" id="WP_060192686.1">
    <property type="nucleotide sequence ID" value="NZ_LPHD01000049.1"/>
</dbReference>
<feature type="region of interest" description="Disordered" evidence="1">
    <location>
        <begin position="79"/>
        <end position="111"/>
    </location>
</feature>
<name>A0A106QDJ1_9BURK</name>
<dbReference type="EMBL" id="LPHD01000049">
    <property type="protein sequence ID" value="KWA84288.1"/>
    <property type="molecule type" value="Genomic_DNA"/>
</dbReference>
<dbReference type="Proteomes" id="UP000060630">
    <property type="component" value="Unassembled WGS sequence"/>
</dbReference>
<accession>A0A106QDJ1</accession>
<dbReference type="AlphaFoldDB" id="A0A106QDJ1"/>
<reference evidence="2 3" key="1">
    <citation type="submission" date="2015-11" db="EMBL/GenBank/DDBJ databases">
        <title>Expanding the genomic diversity of Burkholderia species for the development of highly accurate diagnostics.</title>
        <authorList>
            <person name="Sahl J."/>
            <person name="Keim P."/>
            <person name="Wagner D."/>
        </authorList>
    </citation>
    <scope>NUCLEOTIDE SEQUENCE [LARGE SCALE GENOMIC DNA]</scope>
    <source>
        <strain evidence="2 3">MSMB2087WGS</strain>
    </source>
</reference>
<comment type="caution">
    <text evidence="2">The sequence shown here is derived from an EMBL/GenBank/DDBJ whole genome shotgun (WGS) entry which is preliminary data.</text>
</comment>
<feature type="compositionally biased region" description="Low complexity" evidence="1">
    <location>
        <begin position="81"/>
        <end position="111"/>
    </location>
</feature>
<evidence type="ECO:0000313" key="3">
    <source>
        <dbReference type="Proteomes" id="UP000060630"/>
    </source>
</evidence>
<evidence type="ECO:0000313" key="2">
    <source>
        <dbReference type="EMBL" id="KWA84288.1"/>
    </source>
</evidence>
<evidence type="ECO:0000256" key="1">
    <source>
        <dbReference type="SAM" id="MobiDB-lite"/>
    </source>
</evidence>
<proteinExistence type="predicted"/>
<sequence length="111" mass="11291">MARVTAYEATDGSLHRDRKDWLRHESNLIVAKNLQSIIDGKVADQAKSAELHDFIVNGIGLNALRDLFAIQFKPGADDGDAAGAGTPAAGAEGGAPAAEGGAPSAPAAADI</sequence>